<evidence type="ECO:0000256" key="1">
    <source>
        <dbReference type="SAM" id="MobiDB-lite"/>
    </source>
</evidence>
<dbReference type="AlphaFoldDB" id="A0A5S6Q5U4"/>
<feature type="compositionally biased region" description="Basic and acidic residues" evidence="1">
    <location>
        <begin position="34"/>
        <end position="45"/>
    </location>
</feature>
<accession>A0A5S6Q5U4</accession>
<sequence>MYRTLAGIHTVDEYSLLAYFWIYTGHMTEETKKDAVATEAEKGKQEVIGTTTLPTQTEQAEGDKTPAIVRVKRYHMQFSSPTDEIMSPCSRTLRQHGHFVPRPSKNPIPPFPLTSKAKDKGKKEDKKSKSA</sequence>
<keyword evidence="2" id="KW-1185">Reference proteome</keyword>
<feature type="compositionally biased region" description="Polar residues" evidence="1">
    <location>
        <begin position="48"/>
        <end position="59"/>
    </location>
</feature>
<proteinExistence type="predicted"/>
<name>A0A5S6Q5U4_TRIMR</name>
<reference evidence="3" key="1">
    <citation type="submission" date="2019-12" db="UniProtKB">
        <authorList>
            <consortium name="WormBaseParasite"/>
        </authorList>
    </citation>
    <scope>IDENTIFICATION</scope>
</reference>
<dbReference type="InterPro" id="IPR007727">
    <property type="entry name" value="Spo12"/>
</dbReference>
<dbReference type="Proteomes" id="UP000046395">
    <property type="component" value="Unassembled WGS sequence"/>
</dbReference>
<feature type="region of interest" description="Disordered" evidence="1">
    <location>
        <begin position="94"/>
        <end position="131"/>
    </location>
</feature>
<feature type="region of interest" description="Disordered" evidence="1">
    <location>
        <begin position="34"/>
        <end position="65"/>
    </location>
</feature>
<evidence type="ECO:0000313" key="2">
    <source>
        <dbReference type="Proteomes" id="UP000046395"/>
    </source>
</evidence>
<evidence type="ECO:0000313" key="3">
    <source>
        <dbReference type="WBParaSite" id="TMUE_1000002590.1"/>
    </source>
</evidence>
<organism evidence="2 3">
    <name type="scientific">Trichuris muris</name>
    <name type="common">Mouse whipworm</name>
    <dbReference type="NCBI Taxonomy" id="70415"/>
    <lineage>
        <taxon>Eukaryota</taxon>
        <taxon>Metazoa</taxon>
        <taxon>Ecdysozoa</taxon>
        <taxon>Nematoda</taxon>
        <taxon>Enoplea</taxon>
        <taxon>Dorylaimia</taxon>
        <taxon>Trichinellida</taxon>
        <taxon>Trichuridae</taxon>
        <taxon>Trichuris</taxon>
    </lineage>
</organism>
<feature type="compositionally biased region" description="Basic and acidic residues" evidence="1">
    <location>
        <begin position="116"/>
        <end position="131"/>
    </location>
</feature>
<dbReference type="Pfam" id="PF05032">
    <property type="entry name" value="Spo12"/>
    <property type="match status" value="1"/>
</dbReference>
<protein>
    <submittedName>
        <fullName evidence="3">Uncharacterized protein</fullName>
    </submittedName>
</protein>
<dbReference type="WBParaSite" id="TMUE_1000002590.1">
    <property type="protein sequence ID" value="TMUE_1000002590.1"/>
    <property type="gene ID" value="WBGene00288198"/>
</dbReference>